<accession>A0ABQ8K4T0</accession>
<dbReference type="GeneID" id="72000497"/>
<dbReference type="EMBL" id="JADCUA010000024">
    <property type="protein sequence ID" value="KAH9831723.1"/>
    <property type="molecule type" value="Genomic_DNA"/>
</dbReference>
<dbReference type="Proteomes" id="UP000814176">
    <property type="component" value="Unassembled WGS sequence"/>
</dbReference>
<feature type="non-terminal residue" evidence="1">
    <location>
        <position position="179"/>
    </location>
</feature>
<protein>
    <submittedName>
        <fullName evidence="1">Uncharacterized protein</fullName>
    </submittedName>
</protein>
<sequence>WSNNYDTFGSVLRPSRCTGCPRVITANLEQPILKFYCIWRSIYVNEMKDYLMVIHDTCVLSGALLAALARMSLSQKVLLKPAAERDEVLHRNWRVETAANLTAAQLVFGDEVGIDTCNLQQDYSCLHVGHCAVQQYRQARGQRWSMISVIGTEGCIAARPLASMVNALEFFDFIVSDVV</sequence>
<evidence type="ECO:0000313" key="2">
    <source>
        <dbReference type="Proteomes" id="UP000814176"/>
    </source>
</evidence>
<keyword evidence="2" id="KW-1185">Reference proteome</keyword>
<proteinExistence type="predicted"/>
<dbReference type="RefSeq" id="XP_047774820.1">
    <property type="nucleotide sequence ID" value="XM_047919765.1"/>
</dbReference>
<gene>
    <name evidence="1" type="ORF">C8Q71DRAFT_682381</name>
</gene>
<organism evidence="1 2">
    <name type="scientific">Rhodofomes roseus</name>
    <dbReference type="NCBI Taxonomy" id="34475"/>
    <lineage>
        <taxon>Eukaryota</taxon>
        <taxon>Fungi</taxon>
        <taxon>Dikarya</taxon>
        <taxon>Basidiomycota</taxon>
        <taxon>Agaricomycotina</taxon>
        <taxon>Agaricomycetes</taxon>
        <taxon>Polyporales</taxon>
        <taxon>Rhodofomes</taxon>
    </lineage>
</organism>
<evidence type="ECO:0000313" key="1">
    <source>
        <dbReference type="EMBL" id="KAH9831723.1"/>
    </source>
</evidence>
<name>A0ABQ8K4T0_9APHY</name>
<reference evidence="1 2" key="1">
    <citation type="journal article" date="2021" name="Environ. Microbiol.">
        <title>Gene family expansions and transcriptome signatures uncover fungal adaptations to wood decay.</title>
        <authorList>
            <person name="Hage H."/>
            <person name="Miyauchi S."/>
            <person name="Viragh M."/>
            <person name="Drula E."/>
            <person name="Min B."/>
            <person name="Chaduli D."/>
            <person name="Navarro D."/>
            <person name="Favel A."/>
            <person name="Norest M."/>
            <person name="Lesage-Meessen L."/>
            <person name="Balint B."/>
            <person name="Merenyi Z."/>
            <person name="de Eugenio L."/>
            <person name="Morin E."/>
            <person name="Martinez A.T."/>
            <person name="Baldrian P."/>
            <person name="Stursova M."/>
            <person name="Martinez M.J."/>
            <person name="Novotny C."/>
            <person name="Magnuson J.K."/>
            <person name="Spatafora J.W."/>
            <person name="Maurice S."/>
            <person name="Pangilinan J."/>
            <person name="Andreopoulos W."/>
            <person name="LaButti K."/>
            <person name="Hundley H."/>
            <person name="Na H."/>
            <person name="Kuo A."/>
            <person name="Barry K."/>
            <person name="Lipzen A."/>
            <person name="Henrissat B."/>
            <person name="Riley R."/>
            <person name="Ahrendt S."/>
            <person name="Nagy L.G."/>
            <person name="Grigoriev I.V."/>
            <person name="Martin F."/>
            <person name="Rosso M.N."/>
        </authorList>
    </citation>
    <scope>NUCLEOTIDE SEQUENCE [LARGE SCALE GENOMIC DNA]</scope>
    <source>
        <strain evidence="1 2">CIRM-BRFM 1785</strain>
    </source>
</reference>
<comment type="caution">
    <text evidence="1">The sequence shown here is derived from an EMBL/GenBank/DDBJ whole genome shotgun (WGS) entry which is preliminary data.</text>
</comment>
<feature type="non-terminal residue" evidence="1">
    <location>
        <position position="1"/>
    </location>
</feature>